<dbReference type="PANTHER" id="PTHR11803:SF58">
    <property type="entry name" value="PROTEIN HMF1-RELATED"/>
    <property type="match status" value="1"/>
</dbReference>
<dbReference type="AlphaFoldDB" id="A0AAC9HQK9"/>
<gene>
    <name evidence="2" type="ORF">TL08_13980</name>
</gene>
<dbReference type="EMBL" id="CP014859">
    <property type="protein sequence ID" value="AOS63610.1"/>
    <property type="molecule type" value="Genomic_DNA"/>
</dbReference>
<evidence type="ECO:0000313" key="2">
    <source>
        <dbReference type="EMBL" id="AOS63610.1"/>
    </source>
</evidence>
<proteinExistence type="inferred from homology"/>
<organism evidence="2 3">
    <name type="scientific">Actinoalloteichus hymeniacidonis</name>
    <dbReference type="NCBI Taxonomy" id="340345"/>
    <lineage>
        <taxon>Bacteria</taxon>
        <taxon>Bacillati</taxon>
        <taxon>Actinomycetota</taxon>
        <taxon>Actinomycetes</taxon>
        <taxon>Pseudonocardiales</taxon>
        <taxon>Pseudonocardiaceae</taxon>
        <taxon>Actinoalloteichus</taxon>
    </lineage>
</organism>
<evidence type="ECO:0000256" key="1">
    <source>
        <dbReference type="ARBA" id="ARBA00010552"/>
    </source>
</evidence>
<sequence>MPHVITNPTELHDPTAFGYSHVVEAPTSGLVFISGQYASDVHGDVVSTDFATQVEKAFANLGTALAAVGLGFGDVVRLGSNIVDHDAERFNALLPVLTRIWGDRPPAHTLVGVAKLAMPGMLFEVEATAVRS</sequence>
<dbReference type="PANTHER" id="PTHR11803">
    <property type="entry name" value="2-IMINOBUTANOATE/2-IMINOPROPANOATE DEAMINASE RIDA"/>
    <property type="match status" value="1"/>
</dbReference>
<dbReference type="InterPro" id="IPR035959">
    <property type="entry name" value="RutC-like_sf"/>
</dbReference>
<dbReference type="GO" id="GO:0019239">
    <property type="term" value="F:deaminase activity"/>
    <property type="evidence" value="ECO:0007669"/>
    <property type="project" value="TreeGrafter"/>
</dbReference>
<keyword evidence="3" id="KW-1185">Reference proteome</keyword>
<comment type="similarity">
    <text evidence="1">Belongs to the RutC family.</text>
</comment>
<dbReference type="SUPFAM" id="SSF55298">
    <property type="entry name" value="YjgF-like"/>
    <property type="match status" value="1"/>
</dbReference>
<accession>A0AAC9HQK9</accession>
<dbReference type="InterPro" id="IPR006175">
    <property type="entry name" value="YjgF/YER057c/UK114"/>
</dbReference>
<evidence type="ECO:0000313" key="3">
    <source>
        <dbReference type="Proteomes" id="UP000095210"/>
    </source>
</evidence>
<protein>
    <submittedName>
        <fullName evidence="2">Translation initiation inhibitor, yjgF family</fullName>
    </submittedName>
</protein>
<dbReference type="Proteomes" id="UP000095210">
    <property type="component" value="Chromosome"/>
</dbReference>
<dbReference type="Pfam" id="PF01042">
    <property type="entry name" value="Ribonuc_L-PSP"/>
    <property type="match status" value="1"/>
</dbReference>
<dbReference type="CDD" id="cd00448">
    <property type="entry name" value="YjgF_YER057c_UK114_family"/>
    <property type="match status" value="1"/>
</dbReference>
<dbReference type="KEGG" id="ahm:TL08_13980"/>
<dbReference type="GO" id="GO:0005829">
    <property type="term" value="C:cytosol"/>
    <property type="evidence" value="ECO:0007669"/>
    <property type="project" value="TreeGrafter"/>
</dbReference>
<dbReference type="Gene3D" id="3.30.1330.40">
    <property type="entry name" value="RutC-like"/>
    <property type="match status" value="1"/>
</dbReference>
<reference evidence="3" key="1">
    <citation type="submission" date="2016-03" db="EMBL/GenBank/DDBJ databases">
        <title>Complete genome sequence of the type strain Actinoalloteichus hymeniacidonis DSM 45092.</title>
        <authorList>
            <person name="Schaffert L."/>
            <person name="Albersmeier A."/>
            <person name="Winkler A."/>
            <person name="Kalinowski J."/>
            <person name="Zotchev S."/>
            <person name="Ruckert C."/>
        </authorList>
    </citation>
    <scope>NUCLEOTIDE SEQUENCE [LARGE SCALE GENOMIC DNA]</scope>
    <source>
        <strain evidence="3">HPA177(T) (DSM 45092(T))</strain>
    </source>
</reference>
<name>A0AAC9HQK9_9PSEU</name>